<feature type="transmembrane region" description="Helical" evidence="1">
    <location>
        <begin position="57"/>
        <end position="74"/>
    </location>
</feature>
<dbReference type="Pfam" id="PF10129">
    <property type="entry name" value="OpgC_C"/>
    <property type="match status" value="1"/>
</dbReference>
<dbReference type="InterPro" id="IPR014550">
    <property type="entry name" value="UCP028704_OpgC"/>
</dbReference>
<keyword evidence="1" id="KW-1133">Transmembrane helix</keyword>
<evidence type="ECO:0000313" key="3">
    <source>
        <dbReference type="Proteomes" id="UP000031740"/>
    </source>
</evidence>
<name>A0A072R605_BARBA</name>
<dbReference type="AlphaFoldDB" id="A0A072R605"/>
<proteinExistence type="predicted"/>
<feature type="transmembrane region" description="Helical" evidence="1">
    <location>
        <begin position="236"/>
        <end position="256"/>
    </location>
</feature>
<organism evidence="2 3">
    <name type="scientific">Bartonella bacilliformis Ver097</name>
    <dbReference type="NCBI Taxonomy" id="1293911"/>
    <lineage>
        <taxon>Bacteria</taxon>
        <taxon>Pseudomonadati</taxon>
        <taxon>Pseudomonadota</taxon>
        <taxon>Alphaproteobacteria</taxon>
        <taxon>Hyphomicrobiales</taxon>
        <taxon>Bartonellaceae</taxon>
        <taxon>Bartonella</taxon>
    </lineage>
</organism>
<keyword evidence="1" id="KW-0472">Membrane</keyword>
<evidence type="ECO:0008006" key="4">
    <source>
        <dbReference type="Google" id="ProtNLM"/>
    </source>
</evidence>
<feature type="transmembrane region" description="Helical" evidence="1">
    <location>
        <begin position="94"/>
        <end position="114"/>
    </location>
</feature>
<evidence type="ECO:0000256" key="1">
    <source>
        <dbReference type="SAM" id="Phobius"/>
    </source>
</evidence>
<keyword evidence="1" id="KW-0812">Transmembrane</keyword>
<dbReference type="Proteomes" id="UP000031740">
    <property type="component" value="Unassembled WGS sequence"/>
</dbReference>
<dbReference type="HOGENOM" id="CLU_041000_1_0_5"/>
<dbReference type="PANTHER" id="PTHR38592:SF3">
    <property type="entry name" value="BLL4819 PROTEIN"/>
    <property type="match status" value="1"/>
</dbReference>
<dbReference type="PATRIC" id="fig|1293911.3.peg.374"/>
<dbReference type="EMBL" id="ASIV01000001">
    <property type="protein sequence ID" value="KEG21408.1"/>
    <property type="molecule type" value="Genomic_DNA"/>
</dbReference>
<feature type="transmembrane region" description="Helical" evidence="1">
    <location>
        <begin position="205"/>
        <end position="224"/>
    </location>
</feature>
<feature type="transmembrane region" description="Helical" evidence="1">
    <location>
        <begin position="346"/>
        <end position="363"/>
    </location>
</feature>
<gene>
    <name evidence="2" type="ORF">H710_00357</name>
</gene>
<dbReference type="PANTHER" id="PTHR38592">
    <property type="entry name" value="BLL4819 PROTEIN"/>
    <property type="match status" value="1"/>
</dbReference>
<comment type="caution">
    <text evidence="2">The sequence shown here is derived from an EMBL/GenBank/DDBJ whole genome shotgun (WGS) entry which is preliminary data.</text>
</comment>
<feature type="transmembrane region" description="Helical" evidence="1">
    <location>
        <begin position="151"/>
        <end position="169"/>
    </location>
</feature>
<protein>
    <recommendedName>
        <fullName evidence="4">OpgC protein</fullName>
    </recommendedName>
</protein>
<dbReference type="STRING" id="1293911.H710_00357"/>
<reference evidence="2 3" key="1">
    <citation type="submission" date="2013-04" db="EMBL/GenBank/DDBJ databases">
        <title>The Genome Sequence of Bartonella bacilliformis Ver097.</title>
        <authorList>
            <consortium name="The Broad Institute Genomics Platform"/>
            <consortium name="The Broad Institute Genome Sequencing Center for Infectious Disease"/>
            <person name="Feldgarden M."/>
            <person name="Kirby J."/>
            <person name="Birtles R."/>
            <person name="Dasch G."/>
            <person name="Hendrix L."/>
            <person name="Koehler J."/>
            <person name="Walker B."/>
            <person name="Young S.K."/>
            <person name="Zeng Q."/>
            <person name="Gargeya S."/>
            <person name="Fitzgerald M."/>
            <person name="Haas B."/>
            <person name="Abouelleil A."/>
            <person name="Allen A.W."/>
            <person name="Alvarado L."/>
            <person name="Arachchi H.M."/>
            <person name="Berlin A.M."/>
            <person name="Chapman S.B."/>
            <person name="Gainer-Dewar J."/>
            <person name="Goldberg J."/>
            <person name="Griggs A."/>
            <person name="Gujja S."/>
            <person name="Hansen M."/>
            <person name="Howarth C."/>
            <person name="Imamovic A."/>
            <person name="Ireland A."/>
            <person name="Larimer J."/>
            <person name="McCowan C."/>
            <person name="Murphy C."/>
            <person name="Pearson M."/>
            <person name="Poon T.W."/>
            <person name="Priest M."/>
            <person name="Roberts A."/>
            <person name="Saif S."/>
            <person name="Shea T."/>
            <person name="Sisk P."/>
            <person name="Sykes S."/>
            <person name="Wortman J."/>
            <person name="Nusbaum C."/>
            <person name="Birren B."/>
        </authorList>
    </citation>
    <scope>NUCLEOTIDE SEQUENCE [LARGE SCALE GENOMIC DNA]</scope>
    <source>
        <strain evidence="2 3">Ver097</strain>
    </source>
</reference>
<accession>A0A072R605</accession>
<feature type="transmembrane region" description="Helical" evidence="1">
    <location>
        <begin position="176"/>
        <end position="193"/>
    </location>
</feature>
<dbReference type="RefSeq" id="WP_041849135.1">
    <property type="nucleotide sequence ID" value="NZ_KL503802.1"/>
</dbReference>
<dbReference type="PIRSF" id="PIRSF028704">
    <property type="entry name" value="UPC028704"/>
    <property type="match status" value="1"/>
</dbReference>
<sequence length="381" mass="43597">MALHNAFPHISTQSQRDTRLDVVRSLALLTIFINHIPGTIYEHITHKHFGFSDSTEIFVFLSGISLALSFGTLPERMNFIENLRKIWQRIVQLYTAYLFASLITLGLFLGAFLIWQCEKLTSMNNIGLFVTQPVVAFFSMLSFGHQLGYNNILPLYIVFTLFSPFLLYCSYKQKGLLLFSSFSLYLVCGFYKIGFPSYPLPGQWFLNPLSWQFLFILGFTGSLYFKQGGKIIFKPFLLTVSISYLVIALFWVRLNWWGSFSWLGLPSPLASFNKSFLGLPRLFHILALSSIFLCLPWLNERFRLSVKHPLVILGKHSLPVFVTGTIFAMIGQIYKTVMTSNFLSDTLLITSGIVVQLAVAYFYEKRKSQRPLSFLPQQKGP</sequence>
<evidence type="ECO:0000313" key="2">
    <source>
        <dbReference type="EMBL" id="KEG21408.1"/>
    </source>
</evidence>
<feature type="transmembrane region" description="Helical" evidence="1">
    <location>
        <begin position="276"/>
        <end position="298"/>
    </location>
</feature>
<feature type="transmembrane region" description="Helical" evidence="1">
    <location>
        <begin position="310"/>
        <end position="334"/>
    </location>
</feature>